<dbReference type="GO" id="GO:0012505">
    <property type="term" value="C:endomembrane system"/>
    <property type="evidence" value="ECO:0007669"/>
    <property type="project" value="UniProtKB-SubCell"/>
</dbReference>
<proteinExistence type="predicted"/>
<dbReference type="AlphaFoldDB" id="A0A9W9HXH0"/>
<evidence type="ECO:0000259" key="6">
    <source>
        <dbReference type="Pfam" id="PF06722"/>
    </source>
</evidence>
<dbReference type="InterPro" id="IPR050426">
    <property type="entry name" value="Glycosyltransferase_28"/>
</dbReference>
<name>A0A9W9HXH0_9EURO</name>
<dbReference type="PANTHER" id="PTHR48050:SF13">
    <property type="entry name" value="STEROL 3-BETA-GLUCOSYLTRANSFERASE UGT80A2"/>
    <property type="match status" value="1"/>
</dbReference>
<comment type="subcellular location">
    <subcellularLocation>
        <location evidence="1">Endomembrane system</location>
        <topology evidence="1">Peripheral membrane protein</topology>
    </subcellularLocation>
</comment>
<keyword evidence="2" id="KW-0808">Transferase</keyword>
<dbReference type="EMBL" id="JAPQKN010000004">
    <property type="protein sequence ID" value="KAJ5159510.1"/>
    <property type="molecule type" value="Genomic_DNA"/>
</dbReference>
<dbReference type="GO" id="GO:0005975">
    <property type="term" value="P:carbohydrate metabolic process"/>
    <property type="evidence" value="ECO:0007669"/>
    <property type="project" value="InterPro"/>
</dbReference>
<protein>
    <recommendedName>
        <fullName evidence="9">Glycosyltransferase family 28 N-terminal domain-containing protein</fullName>
    </recommendedName>
</protein>
<dbReference type="FunFam" id="3.40.50.2000:FF:000268">
    <property type="entry name" value="Glycosyltransferase family 1 protein"/>
    <property type="match status" value="1"/>
</dbReference>
<dbReference type="FunFam" id="3.40.50.2000:FF:000009">
    <property type="entry name" value="Sterol 3-beta-glucosyltransferase UGT80A2"/>
    <property type="match status" value="1"/>
</dbReference>
<dbReference type="OrthoDB" id="5835829at2759"/>
<keyword evidence="8" id="KW-1185">Reference proteome</keyword>
<evidence type="ECO:0000256" key="3">
    <source>
        <dbReference type="ARBA" id="ARBA00023098"/>
    </source>
</evidence>
<dbReference type="GO" id="GO:0016906">
    <property type="term" value="F:sterol 3-beta-glucosyltransferase activity"/>
    <property type="evidence" value="ECO:0007669"/>
    <property type="project" value="UniProtKB-ARBA"/>
</dbReference>
<dbReference type="PANTHER" id="PTHR48050">
    <property type="entry name" value="STEROL 3-BETA-GLUCOSYLTRANSFERASE"/>
    <property type="match status" value="1"/>
</dbReference>
<evidence type="ECO:0000256" key="4">
    <source>
        <dbReference type="SAM" id="MobiDB-lite"/>
    </source>
</evidence>
<dbReference type="GeneID" id="81427815"/>
<evidence type="ECO:0000259" key="5">
    <source>
        <dbReference type="Pfam" id="PF03033"/>
    </source>
</evidence>
<dbReference type="CDD" id="cd03784">
    <property type="entry name" value="GT1_Gtf-like"/>
    <property type="match status" value="1"/>
</dbReference>
<feature type="domain" description="Glycosyltransferase family 28 N-terminal" evidence="5">
    <location>
        <begin position="98"/>
        <end position="162"/>
    </location>
</feature>
<dbReference type="Gene3D" id="3.40.50.2000">
    <property type="entry name" value="Glycogen Phosphorylase B"/>
    <property type="match status" value="2"/>
</dbReference>
<dbReference type="SUPFAM" id="SSF53756">
    <property type="entry name" value="UDP-Glycosyltransferase/glycogen phosphorylase"/>
    <property type="match status" value="1"/>
</dbReference>
<dbReference type="Pfam" id="PF03033">
    <property type="entry name" value="Glyco_transf_28"/>
    <property type="match status" value="1"/>
</dbReference>
<evidence type="ECO:0000256" key="1">
    <source>
        <dbReference type="ARBA" id="ARBA00004184"/>
    </source>
</evidence>
<gene>
    <name evidence="7" type="ORF">N7482_006514</name>
</gene>
<evidence type="ECO:0000256" key="2">
    <source>
        <dbReference type="ARBA" id="ARBA00022679"/>
    </source>
</evidence>
<feature type="compositionally biased region" description="Low complexity" evidence="4">
    <location>
        <begin position="707"/>
        <end position="720"/>
    </location>
</feature>
<dbReference type="Proteomes" id="UP001149163">
    <property type="component" value="Unassembled WGS sequence"/>
</dbReference>
<evidence type="ECO:0000313" key="8">
    <source>
        <dbReference type="Proteomes" id="UP001149163"/>
    </source>
</evidence>
<comment type="caution">
    <text evidence="7">The sequence shown here is derived from an EMBL/GenBank/DDBJ whole genome shotgun (WGS) entry which is preliminary data.</text>
</comment>
<evidence type="ECO:0008006" key="9">
    <source>
        <dbReference type="Google" id="ProtNLM"/>
    </source>
</evidence>
<feature type="domain" description="Erythromycin biosynthesis protein CIII-like C-terminal" evidence="6">
    <location>
        <begin position="416"/>
        <end position="522"/>
    </location>
</feature>
<dbReference type="RefSeq" id="XP_056541068.1">
    <property type="nucleotide sequence ID" value="XM_056688639.1"/>
</dbReference>
<dbReference type="InterPro" id="IPR010610">
    <property type="entry name" value="EryCIII-like_C"/>
</dbReference>
<dbReference type="GO" id="GO:0006629">
    <property type="term" value="P:lipid metabolic process"/>
    <property type="evidence" value="ECO:0007669"/>
    <property type="project" value="UniProtKB-KW"/>
</dbReference>
<accession>A0A9W9HXH0</accession>
<dbReference type="InterPro" id="IPR004276">
    <property type="entry name" value="GlycoTrans_28_N"/>
</dbReference>
<evidence type="ECO:0000313" key="7">
    <source>
        <dbReference type="EMBL" id="KAJ5159510.1"/>
    </source>
</evidence>
<reference evidence="7" key="1">
    <citation type="submission" date="2022-11" db="EMBL/GenBank/DDBJ databases">
        <authorList>
            <person name="Petersen C."/>
        </authorList>
    </citation>
    <scope>NUCLEOTIDE SEQUENCE</scope>
    <source>
        <strain evidence="7">IBT 26290</strain>
    </source>
</reference>
<reference evidence="7" key="2">
    <citation type="journal article" date="2023" name="IMA Fungus">
        <title>Comparative genomic study of the Penicillium genus elucidates a diverse pangenome and 15 lateral gene transfer events.</title>
        <authorList>
            <person name="Petersen C."/>
            <person name="Sorensen T."/>
            <person name="Nielsen M.R."/>
            <person name="Sondergaard T.E."/>
            <person name="Sorensen J.L."/>
            <person name="Fitzpatrick D.A."/>
            <person name="Frisvad J.C."/>
            <person name="Nielsen K.L."/>
        </authorList>
    </citation>
    <scope>NUCLEOTIDE SEQUENCE</scope>
    <source>
        <strain evidence="7">IBT 26290</strain>
    </source>
</reference>
<dbReference type="InterPro" id="IPR002213">
    <property type="entry name" value="UDP_glucos_trans"/>
</dbReference>
<organism evidence="7 8">
    <name type="scientific">Penicillium canariense</name>
    <dbReference type="NCBI Taxonomy" id="189055"/>
    <lineage>
        <taxon>Eukaryota</taxon>
        <taxon>Fungi</taxon>
        <taxon>Dikarya</taxon>
        <taxon>Ascomycota</taxon>
        <taxon>Pezizomycotina</taxon>
        <taxon>Eurotiomycetes</taxon>
        <taxon>Eurotiomycetidae</taxon>
        <taxon>Eurotiales</taxon>
        <taxon>Aspergillaceae</taxon>
        <taxon>Penicillium</taxon>
    </lineage>
</organism>
<keyword evidence="3" id="KW-0443">Lipid metabolism</keyword>
<feature type="region of interest" description="Disordered" evidence="4">
    <location>
        <begin position="682"/>
        <end position="725"/>
    </location>
</feature>
<dbReference type="Pfam" id="PF06722">
    <property type="entry name" value="EryCIII-like_C"/>
    <property type="match status" value="1"/>
</dbReference>
<sequence length="897" mass="96824">MSTFAPTLTVPGESGGSEVGQVVIARKHSTASAFVRPDGRVDVQVADEPTTLAKNLQKWLNRQLHVPRGDDATGAQDGAATNASWTLGPSATVPRLNIAIHIVGSRGDVQPFIAIAKVLSQPPYSHRVRICTHPVFKNFVESNGLEFFSIGGDPATLMAYMVKNPGLMPGKESWKSGEVGKRRAEIAQILEGCWRSCIEPGNGMDGGQEGSGAGSHFVADAIIANPPSYAHLHCAEKLRIPLHMVFTMPWSPTQYFPHPLAAIERSKSDPSFANYMSYTLMELLAWEGLGDVINGFRMKTLHLDAISPLWGHMLLSRRKVPFTYTWSSALIPKPPDWGSHINISAFSFLSAPSSYQPPDALAEFLKAGPPPVYIGFGSIVVEKPKELTDIVFGAVKRLGIRALVSQGWGGLGGEEAPEGVFLLGDCPHDWLFQYVSCVVHHGGAGTTAIGIAMGKPTVIVPFFGDQPFWGAMIYRAGAGPEPVPYKKLTAEILAENISKALGSDIERAVGEMSAKIAQENGAVDTAMAFHKSLDLDAMSCQLCPSKVAICRVRRTKLRLSALAAATLVEHGHLTFHDCRPINHKTWDVDEGPVGPVTGAIASITGTITGTVVNTSRYSRKMSRSRRKKLEEKDAQSIISEAEGPAPLGVETPPDIANHFSFSSAGKYPPEYLEQVAHQMATRKLPSRTSRSKHRARHPWSPITRPETMASMASKSSNKSTQQGGVHGATYETGQYALSLIGTGLKAPVALLYNLANGFHNSPALIFHDNTVRHRKSITGLASGIKVAAHGFTLNLFDGVTGIVTQPYHGAQDDGVSGFGKGVVKGLGGMVLRTTAAVIGVPAYTLKGLERQIEERFDHDLRAKILTTRLRQAIAAYEQGSTQEKEDILSKWKSYGYK</sequence>